<evidence type="ECO:0000256" key="1">
    <source>
        <dbReference type="ARBA" id="ARBA00004651"/>
    </source>
</evidence>
<keyword evidence="10" id="KW-1071">Ligand-gated ion channel</keyword>
<evidence type="ECO:0000259" key="13">
    <source>
        <dbReference type="Pfam" id="PF10613"/>
    </source>
</evidence>
<evidence type="ECO:0000256" key="11">
    <source>
        <dbReference type="ARBA" id="ARBA00023303"/>
    </source>
</evidence>
<dbReference type="Gene3D" id="3.40.190.10">
    <property type="entry name" value="Periplasmic binding protein-like II"/>
    <property type="match status" value="1"/>
</dbReference>
<keyword evidence="7 12" id="KW-0472">Membrane</keyword>
<keyword evidence="8" id="KW-0675">Receptor</keyword>
<protein>
    <recommendedName>
        <fullName evidence="13">Ionotropic glutamate receptor L-glutamate and glycine-binding domain-containing protein</fullName>
    </recommendedName>
</protein>
<dbReference type="InterPro" id="IPR019594">
    <property type="entry name" value="Glu/Gly-bd"/>
</dbReference>
<comment type="subcellular location">
    <subcellularLocation>
        <location evidence="1">Cell membrane</location>
        <topology evidence="1">Multi-pass membrane protein</topology>
    </subcellularLocation>
</comment>
<proteinExistence type="predicted"/>
<comment type="caution">
    <text evidence="14">The sequence shown here is derived from an EMBL/GenBank/DDBJ whole genome shotgun (WGS) entry which is preliminary data.</text>
</comment>
<gene>
    <name evidence="14" type="ORF">JTE90_020451</name>
</gene>
<organism evidence="14 15">
    <name type="scientific">Oedothorax gibbosus</name>
    <dbReference type="NCBI Taxonomy" id="931172"/>
    <lineage>
        <taxon>Eukaryota</taxon>
        <taxon>Metazoa</taxon>
        <taxon>Ecdysozoa</taxon>
        <taxon>Arthropoda</taxon>
        <taxon>Chelicerata</taxon>
        <taxon>Arachnida</taxon>
        <taxon>Araneae</taxon>
        <taxon>Araneomorphae</taxon>
        <taxon>Entelegynae</taxon>
        <taxon>Araneoidea</taxon>
        <taxon>Linyphiidae</taxon>
        <taxon>Erigoninae</taxon>
        <taxon>Oedothorax</taxon>
    </lineage>
</organism>
<evidence type="ECO:0000256" key="5">
    <source>
        <dbReference type="ARBA" id="ARBA00022989"/>
    </source>
</evidence>
<name>A0AAV6UDH1_9ARAC</name>
<feature type="transmembrane region" description="Helical" evidence="12">
    <location>
        <begin position="165"/>
        <end position="183"/>
    </location>
</feature>
<feature type="transmembrane region" description="Helical" evidence="12">
    <location>
        <begin position="137"/>
        <end position="159"/>
    </location>
</feature>
<feature type="transmembrane region" description="Helical" evidence="12">
    <location>
        <begin position="507"/>
        <end position="527"/>
    </location>
</feature>
<keyword evidence="15" id="KW-1185">Reference proteome</keyword>
<dbReference type="SUPFAM" id="SSF53850">
    <property type="entry name" value="Periplasmic binding protein-like II"/>
    <property type="match status" value="1"/>
</dbReference>
<evidence type="ECO:0000256" key="6">
    <source>
        <dbReference type="ARBA" id="ARBA00023065"/>
    </source>
</evidence>
<dbReference type="GO" id="GO:0015276">
    <property type="term" value="F:ligand-gated monoatomic ion channel activity"/>
    <property type="evidence" value="ECO:0007669"/>
    <property type="project" value="InterPro"/>
</dbReference>
<evidence type="ECO:0000256" key="8">
    <source>
        <dbReference type="ARBA" id="ARBA00023170"/>
    </source>
</evidence>
<dbReference type="EMBL" id="JAFNEN010000481">
    <property type="protein sequence ID" value="KAG8182091.1"/>
    <property type="molecule type" value="Genomic_DNA"/>
</dbReference>
<dbReference type="Gene3D" id="1.10.287.70">
    <property type="match status" value="1"/>
</dbReference>
<dbReference type="PANTHER" id="PTHR42643">
    <property type="entry name" value="IONOTROPIC RECEPTOR 20A-RELATED"/>
    <property type="match status" value="1"/>
</dbReference>
<evidence type="ECO:0000256" key="4">
    <source>
        <dbReference type="ARBA" id="ARBA00022692"/>
    </source>
</evidence>
<keyword evidence="6" id="KW-0406">Ion transport</keyword>
<feature type="transmembrane region" description="Helical" evidence="12">
    <location>
        <begin position="204"/>
        <end position="227"/>
    </location>
</feature>
<evidence type="ECO:0000313" key="14">
    <source>
        <dbReference type="EMBL" id="KAG8182091.1"/>
    </source>
</evidence>
<dbReference type="InterPro" id="IPR052192">
    <property type="entry name" value="Insect_Ionotropic_Sensory_Rcpt"/>
</dbReference>
<sequence length="542" mass="61594">MANRWNTSVTTKLRVAYSKLSPFVDVTETENGDILGGFMPNILKTLGEWMNLELYFIREPMDLYGGIWKNNTYNGMVGMLYRNEVDLIMNPVLPQEEFYDFLYYSNPITVEAFTILSGKTSLDTGLFPYLSVLDFQIWIGIAIALFVVAATSAQLFISALHPASYNYFSSTGWYCWNLFSCMLKQSPRNNYLLNKKKRSSSIALRILVMIWVFGVAFLVMNVFQSLLVTKMTLRKSRPLVDTLSDLGSCKDCVCLSPREVQLAVVIKPAFLYAFHVEICVRVALSDMSCADEEGCFTFTWEIENVDILLRYEEGRLSSPAWKTETKEGKAVEWQVLAYHFGGSIYFRLNCLNETWNPDRCELSAISSCGKKSPMASTRKVWAKINNRLSHDSIFRDDIMLAVESGKFCVIHGHLILEDWLSEFFARKGSCNTHLSTNYFYPFPLLMAVHRRLSPLFFETLNLGITRLVAADITGKWFKSSLKISNLCTSYTDSTLKPVGMNHIHGVLLLWAVGIFIAAIVLMLEILLSKLIRKSGNTIKLSK</sequence>
<dbReference type="Proteomes" id="UP000827092">
    <property type="component" value="Unassembled WGS sequence"/>
</dbReference>
<evidence type="ECO:0000256" key="3">
    <source>
        <dbReference type="ARBA" id="ARBA00022475"/>
    </source>
</evidence>
<evidence type="ECO:0000256" key="7">
    <source>
        <dbReference type="ARBA" id="ARBA00023136"/>
    </source>
</evidence>
<evidence type="ECO:0000256" key="12">
    <source>
        <dbReference type="SAM" id="Phobius"/>
    </source>
</evidence>
<keyword evidence="9" id="KW-0325">Glycoprotein</keyword>
<keyword evidence="2" id="KW-0813">Transport</keyword>
<dbReference type="GO" id="GO:0005886">
    <property type="term" value="C:plasma membrane"/>
    <property type="evidence" value="ECO:0007669"/>
    <property type="project" value="UniProtKB-SubCell"/>
</dbReference>
<keyword evidence="4 12" id="KW-0812">Transmembrane</keyword>
<evidence type="ECO:0000313" key="15">
    <source>
        <dbReference type="Proteomes" id="UP000827092"/>
    </source>
</evidence>
<reference evidence="14 15" key="1">
    <citation type="journal article" date="2022" name="Nat. Ecol. Evol.">
        <title>A masculinizing supergene underlies an exaggerated male reproductive morph in a spider.</title>
        <authorList>
            <person name="Hendrickx F."/>
            <person name="De Corte Z."/>
            <person name="Sonet G."/>
            <person name="Van Belleghem S.M."/>
            <person name="Kostlbacher S."/>
            <person name="Vangestel C."/>
        </authorList>
    </citation>
    <scope>NUCLEOTIDE SEQUENCE [LARGE SCALE GENOMIC DNA]</scope>
    <source>
        <strain evidence="14">W744_W776</strain>
    </source>
</reference>
<feature type="domain" description="Ionotropic glutamate receptor L-glutamate and glycine-binding" evidence="13">
    <location>
        <begin position="13"/>
        <end position="119"/>
    </location>
</feature>
<keyword evidence="5 12" id="KW-1133">Transmembrane helix</keyword>
<keyword evidence="3" id="KW-1003">Cell membrane</keyword>
<keyword evidence="11" id="KW-0407">Ion channel</keyword>
<dbReference type="PANTHER" id="PTHR42643:SF24">
    <property type="entry name" value="IONOTROPIC RECEPTOR 60A"/>
    <property type="match status" value="1"/>
</dbReference>
<accession>A0AAV6UDH1</accession>
<dbReference type="Pfam" id="PF10613">
    <property type="entry name" value="Lig_chan-Glu_bd"/>
    <property type="match status" value="1"/>
</dbReference>
<evidence type="ECO:0000256" key="10">
    <source>
        <dbReference type="ARBA" id="ARBA00023286"/>
    </source>
</evidence>
<evidence type="ECO:0000256" key="9">
    <source>
        <dbReference type="ARBA" id="ARBA00023180"/>
    </source>
</evidence>
<dbReference type="AlphaFoldDB" id="A0AAV6UDH1"/>
<evidence type="ECO:0000256" key="2">
    <source>
        <dbReference type="ARBA" id="ARBA00022448"/>
    </source>
</evidence>